<dbReference type="PANTHER" id="PTHR33164:SF5">
    <property type="entry name" value="ORGANIC HYDROPEROXIDE RESISTANCE TRANSCRIPTIONAL REGULATOR"/>
    <property type="match status" value="1"/>
</dbReference>
<dbReference type="CDD" id="cd00090">
    <property type="entry name" value="HTH_ARSR"/>
    <property type="match status" value="1"/>
</dbReference>
<dbReference type="RefSeq" id="WP_344254450.1">
    <property type="nucleotide sequence ID" value="NZ_BAAARE010000006.1"/>
</dbReference>
<dbReference type="EMBL" id="BAAARE010000006">
    <property type="protein sequence ID" value="GAA2480247.1"/>
    <property type="molecule type" value="Genomic_DNA"/>
</dbReference>
<dbReference type="InterPro" id="IPR000835">
    <property type="entry name" value="HTH_MarR-typ"/>
</dbReference>
<dbReference type="Gene3D" id="1.10.10.10">
    <property type="entry name" value="Winged helix-like DNA-binding domain superfamily/Winged helix DNA-binding domain"/>
    <property type="match status" value="1"/>
</dbReference>
<evidence type="ECO:0000259" key="3">
    <source>
        <dbReference type="PROSITE" id="PS50995"/>
    </source>
</evidence>
<evidence type="ECO:0000256" key="2">
    <source>
        <dbReference type="SAM" id="MobiDB-lite"/>
    </source>
</evidence>
<comment type="subcellular location">
    <subcellularLocation>
        <location evidence="1">Cytoplasm</location>
    </subcellularLocation>
</comment>
<dbReference type="InterPro" id="IPR039422">
    <property type="entry name" value="MarR/SlyA-like"/>
</dbReference>
<feature type="region of interest" description="Disordered" evidence="2">
    <location>
        <begin position="1"/>
        <end position="20"/>
    </location>
</feature>
<comment type="caution">
    <text evidence="4">The sequence shown here is derived from an EMBL/GenBank/DDBJ whole genome shotgun (WGS) entry which is preliminary data.</text>
</comment>
<dbReference type="InterPro" id="IPR036390">
    <property type="entry name" value="WH_DNA-bd_sf"/>
</dbReference>
<accession>A0ABN3L9K5</accession>
<reference evidence="4 5" key="1">
    <citation type="journal article" date="2019" name="Int. J. Syst. Evol. Microbiol.">
        <title>The Global Catalogue of Microorganisms (GCM) 10K type strain sequencing project: providing services to taxonomists for standard genome sequencing and annotation.</title>
        <authorList>
            <consortium name="The Broad Institute Genomics Platform"/>
            <consortium name="The Broad Institute Genome Sequencing Center for Infectious Disease"/>
            <person name="Wu L."/>
            <person name="Ma J."/>
        </authorList>
    </citation>
    <scope>NUCLEOTIDE SEQUENCE [LARGE SCALE GENOMIC DNA]</scope>
    <source>
        <strain evidence="4 5">JCM 16259</strain>
    </source>
</reference>
<evidence type="ECO:0000313" key="4">
    <source>
        <dbReference type="EMBL" id="GAA2480247.1"/>
    </source>
</evidence>
<dbReference type="PROSITE" id="PS50995">
    <property type="entry name" value="HTH_MARR_2"/>
    <property type="match status" value="1"/>
</dbReference>
<dbReference type="SUPFAM" id="SSF46785">
    <property type="entry name" value="Winged helix' DNA-binding domain"/>
    <property type="match status" value="1"/>
</dbReference>
<gene>
    <name evidence="4" type="ORF">GCM10009858_17380</name>
</gene>
<dbReference type="Pfam" id="PF01047">
    <property type="entry name" value="MarR"/>
    <property type="match status" value="1"/>
</dbReference>
<dbReference type="InterPro" id="IPR036388">
    <property type="entry name" value="WH-like_DNA-bd_sf"/>
</dbReference>
<sequence>MSPSNPSATAPASPQSPTPNALSLERQICYAMHTTVRAFDAVYRDLLSEHALSYPQYIALMTVGEHGPLTVGQLGELMHLDSGTLSPLLKRMESAGLVGRTRDPEDERRVQVSLTGVGRERLDGLGDVPKRIAERSGLSREAMLDLHRTLREITDNLGALA</sequence>
<organism evidence="4 5">
    <name type="scientific">Terrabacter carboxydivorans</name>
    <dbReference type="NCBI Taxonomy" id="619730"/>
    <lineage>
        <taxon>Bacteria</taxon>
        <taxon>Bacillati</taxon>
        <taxon>Actinomycetota</taxon>
        <taxon>Actinomycetes</taxon>
        <taxon>Micrococcales</taxon>
        <taxon>Intrasporangiaceae</taxon>
        <taxon>Terrabacter</taxon>
    </lineage>
</organism>
<dbReference type="InterPro" id="IPR011991">
    <property type="entry name" value="ArsR-like_HTH"/>
</dbReference>
<keyword evidence="5" id="KW-1185">Reference proteome</keyword>
<evidence type="ECO:0000256" key="1">
    <source>
        <dbReference type="ARBA" id="ARBA00004496"/>
    </source>
</evidence>
<dbReference type="Proteomes" id="UP001500730">
    <property type="component" value="Unassembled WGS sequence"/>
</dbReference>
<dbReference type="SMART" id="SM00347">
    <property type="entry name" value="HTH_MARR"/>
    <property type="match status" value="1"/>
</dbReference>
<feature type="domain" description="HTH marR-type" evidence="3">
    <location>
        <begin position="25"/>
        <end position="155"/>
    </location>
</feature>
<name>A0ABN3L9K5_9MICO</name>
<evidence type="ECO:0000313" key="5">
    <source>
        <dbReference type="Proteomes" id="UP001500730"/>
    </source>
</evidence>
<dbReference type="PANTHER" id="PTHR33164">
    <property type="entry name" value="TRANSCRIPTIONAL REGULATOR, MARR FAMILY"/>
    <property type="match status" value="1"/>
</dbReference>
<protein>
    <submittedName>
        <fullName evidence="4">MarR family transcriptional regulator</fullName>
    </submittedName>
</protein>
<proteinExistence type="predicted"/>